<name>A0A4Q9DW28_9BACL</name>
<dbReference type="InterPro" id="IPR017853">
    <property type="entry name" value="GH"/>
</dbReference>
<dbReference type="GO" id="GO:0005975">
    <property type="term" value="P:carbohydrate metabolic process"/>
    <property type="evidence" value="ECO:0007669"/>
    <property type="project" value="InterPro"/>
</dbReference>
<dbReference type="InterPro" id="IPR013738">
    <property type="entry name" value="Beta_galactosidase_Trimer"/>
</dbReference>
<gene>
    <name evidence="2" type="ORF">EYB31_10560</name>
</gene>
<dbReference type="RefSeq" id="WP_131013296.1">
    <property type="nucleotide sequence ID" value="NZ_SIRE01000007.1"/>
</dbReference>
<evidence type="ECO:0000259" key="1">
    <source>
        <dbReference type="Pfam" id="PF08532"/>
    </source>
</evidence>
<dbReference type="SUPFAM" id="SSF51445">
    <property type="entry name" value="(Trans)glycosidases"/>
    <property type="match status" value="1"/>
</dbReference>
<evidence type="ECO:0000313" key="3">
    <source>
        <dbReference type="Proteomes" id="UP000293142"/>
    </source>
</evidence>
<proteinExistence type="predicted"/>
<dbReference type="Proteomes" id="UP000293142">
    <property type="component" value="Unassembled WGS sequence"/>
</dbReference>
<feature type="domain" description="Beta-galactosidase trimerisation" evidence="1">
    <location>
        <begin position="424"/>
        <end position="478"/>
    </location>
</feature>
<comment type="caution">
    <text evidence="2">The sequence shown here is derived from an EMBL/GenBank/DDBJ whole genome shotgun (WGS) entry which is preliminary data.</text>
</comment>
<dbReference type="Gene3D" id="3.20.20.80">
    <property type="entry name" value="Glycosidases"/>
    <property type="match status" value="1"/>
</dbReference>
<keyword evidence="3" id="KW-1185">Reference proteome</keyword>
<dbReference type="CDD" id="cd03143">
    <property type="entry name" value="A4_beta-galactosidase_middle_domain"/>
    <property type="match status" value="1"/>
</dbReference>
<evidence type="ECO:0000313" key="2">
    <source>
        <dbReference type="EMBL" id="TBL79351.1"/>
    </source>
</evidence>
<reference evidence="2 3" key="1">
    <citation type="submission" date="2019-02" db="EMBL/GenBank/DDBJ databases">
        <title>Paenibacillus sp. nov., isolated from surface-sterilized tissue of Thalictrum simplex L.</title>
        <authorList>
            <person name="Tuo L."/>
        </authorList>
    </citation>
    <scope>NUCLEOTIDE SEQUENCE [LARGE SCALE GENOMIC DNA]</scope>
    <source>
        <strain evidence="2 3">N2SHLJ1</strain>
    </source>
</reference>
<dbReference type="SUPFAM" id="SSF52317">
    <property type="entry name" value="Class I glutamine amidotransferase-like"/>
    <property type="match status" value="1"/>
</dbReference>
<dbReference type="Pfam" id="PF14871">
    <property type="entry name" value="GHL6"/>
    <property type="match status" value="1"/>
</dbReference>
<accession>A0A4Q9DW28</accession>
<dbReference type="GO" id="GO:0004565">
    <property type="term" value="F:beta-galactosidase activity"/>
    <property type="evidence" value="ECO:0007669"/>
    <property type="project" value="InterPro"/>
</dbReference>
<dbReference type="EMBL" id="SIRE01000007">
    <property type="protein sequence ID" value="TBL79351.1"/>
    <property type="molecule type" value="Genomic_DNA"/>
</dbReference>
<dbReference type="Pfam" id="PF08532">
    <property type="entry name" value="Glyco_hydro_42M"/>
    <property type="match status" value="1"/>
</dbReference>
<sequence>MSENSISGTYATGKPVAAPIPWYRRTFRWGQTNLTEMDPVYCDMEWWKRYWRDTRVQGIIVNAGGIVAYYPSSIKLHYRAAGLGDRDLYGEFSTEARKAGLTVLARMDINRATQDFYDAHPDCFVVNGKGEPLMADGRYFSCVNSDYYKTYIPEVLKEIIALYKPDGFTDNSWTGVSRQHICHCGSCRSKFKQYAGLELPAAADWNDPGYRQWIKWSYQCRMENWDLFNRVTREFGGPDCLWLGMVNANPVKTHASFCDLKEVGERSQVMMCDHQSRDPLNGFEQNSLNGQLLHGVAGWDALIPESMANYIRGVRSFRQGSNPPAETRLWMIEGMAGGISPWFHHVGGVQEDRRQFGNMPPLMQWHEANETYLYNRQPVSNIGLVWSQENTEFYGRADADENVALPWHGFVKALKRARIPFIPVHADHIARDAARLDVLILPDLAAMSDSQCEAVRRFAESGGHLVFTGATGTLDEWGEKREFFPLEAVTGIAHSHQTEGAAGKQSSDWAFFDTHNYIRLPDLDERHEVLNGFEQTDILPFGGKLQRVQAADWLNAAATYIPSYPIYPPEFSWVREQRTDIPVMLAGENPFGGRIFYFAGDIDRCYGRTYLPDLGDLLAGAVKWASAGTMPLKVEGPGYLDCQLYRQTGRLIVHVVNLSGTQQTAGYVEDYLPVGPITVSVKLDGSEPACAAMKVSGLEVKPVIADGWATVRLDTLTDHEMIILE</sequence>
<protein>
    <submittedName>
        <fullName evidence="2">Tat pathway signal protein</fullName>
    </submittedName>
</protein>
<dbReference type="OrthoDB" id="2484600at2"/>
<dbReference type="AlphaFoldDB" id="A0A4Q9DW28"/>
<dbReference type="InterPro" id="IPR028212">
    <property type="entry name" value="GHL6"/>
</dbReference>
<dbReference type="InterPro" id="IPR029062">
    <property type="entry name" value="Class_I_gatase-like"/>
</dbReference>
<dbReference type="Gene3D" id="3.40.50.880">
    <property type="match status" value="1"/>
</dbReference>
<organism evidence="2 3">
    <name type="scientific">Paenibacillus thalictri</name>
    <dbReference type="NCBI Taxonomy" id="2527873"/>
    <lineage>
        <taxon>Bacteria</taxon>
        <taxon>Bacillati</taxon>
        <taxon>Bacillota</taxon>
        <taxon>Bacilli</taxon>
        <taxon>Bacillales</taxon>
        <taxon>Paenibacillaceae</taxon>
        <taxon>Paenibacillus</taxon>
    </lineage>
</organism>